<evidence type="ECO:0000256" key="5">
    <source>
        <dbReference type="SAM" id="MobiDB-lite"/>
    </source>
</evidence>
<dbReference type="FunFam" id="1.20.5.340:FF:000005">
    <property type="entry name" value="Forkhead box P1, isoform CRA_f"/>
    <property type="match status" value="1"/>
</dbReference>
<dbReference type="GO" id="GO:0005634">
    <property type="term" value="C:nucleus"/>
    <property type="evidence" value="ECO:0007669"/>
    <property type="project" value="UniProtKB-SubCell"/>
</dbReference>
<evidence type="ECO:0000256" key="2">
    <source>
        <dbReference type="ARBA" id="ARBA00023015"/>
    </source>
</evidence>
<feature type="domain" description="FOXP coiled-coil" evidence="6">
    <location>
        <begin position="195"/>
        <end position="263"/>
    </location>
</feature>
<dbReference type="Gene3D" id="1.20.5.340">
    <property type="match status" value="1"/>
</dbReference>
<dbReference type="eggNOG" id="KOG4385">
    <property type="taxonomic scope" value="Eukaryota"/>
</dbReference>
<keyword evidence="2" id="KW-0805">Transcription regulation</keyword>
<dbReference type="AlphaFoldDB" id="T1HA82"/>
<dbReference type="STRING" id="13249.T1HA82"/>
<keyword evidence="3" id="KW-0804">Transcription</keyword>
<name>T1HA82_RHOPR</name>
<dbReference type="InParanoid" id="T1HA82"/>
<dbReference type="OMA" id="NEQHESK"/>
<evidence type="ECO:0000313" key="7">
    <source>
        <dbReference type="EnsemblMetazoa" id="RPRC000937-PA"/>
    </source>
</evidence>
<dbReference type="InterPro" id="IPR050998">
    <property type="entry name" value="FOXP"/>
</dbReference>
<feature type="region of interest" description="Disordered" evidence="5">
    <location>
        <begin position="132"/>
        <end position="179"/>
    </location>
</feature>
<dbReference type="PANTHER" id="PTHR45796:SF4">
    <property type="entry name" value="FORKHEAD BOX P, ISOFORM C"/>
    <property type="match status" value="1"/>
</dbReference>
<feature type="compositionally biased region" description="Low complexity" evidence="5">
    <location>
        <begin position="134"/>
        <end position="148"/>
    </location>
</feature>
<evidence type="ECO:0000256" key="1">
    <source>
        <dbReference type="ARBA" id="ARBA00004123"/>
    </source>
</evidence>
<proteinExistence type="predicted"/>
<keyword evidence="4" id="KW-0539">Nucleus</keyword>
<accession>T1HA82</accession>
<dbReference type="EMBL" id="ACPB03024527">
    <property type="status" value="NOT_ANNOTATED_CDS"/>
    <property type="molecule type" value="Genomic_DNA"/>
</dbReference>
<evidence type="ECO:0000259" key="6">
    <source>
        <dbReference type="Pfam" id="PF16159"/>
    </source>
</evidence>
<dbReference type="InterPro" id="IPR032354">
    <property type="entry name" value="FOXP-CC"/>
</dbReference>
<sequence>MELSLKKGYASSWLSSTLKWFLVKGGNIPYQGCSLWGVSGHTCGGSLSYIGAEPAVSVSLGTVSFQECAKSEKLEVIYKKEVERTMQQLQDKLQLNVVQQAQIVTTHEKSNNVETLQQMVVKQQHIVQQMQLPQKSFQQKQSNSQDQDGVQENATQQAQDGASSTELNRRESLNGTPQEKEEFALDAKADKVQLLFGHGVCKWPGCDTVCEDLKSFMKHLNCEHTLDDRTTAQARVQMQVVSQLELQLQKERDRLQAMMVHLHMSKQPPAQAEQEMNNSDSTNAITSGNLSKERSSPNFLGQQVDGQVVSTSQIPLASKSGVSPIRPTTPTSTKRRVCDKSAVSLTGGLPYMLERAGLDVQQEIERNREFYKNADVRPPFTYASLIRQ</sequence>
<dbReference type="Proteomes" id="UP000015103">
    <property type="component" value="Unassembled WGS sequence"/>
</dbReference>
<dbReference type="VEuPathDB" id="VectorBase:RPRC000937"/>
<protein>
    <submittedName>
        <fullName evidence="7">FOXP-CC domain-containing protein</fullName>
    </submittedName>
</protein>
<feature type="compositionally biased region" description="Polar residues" evidence="5">
    <location>
        <begin position="150"/>
        <end position="166"/>
    </location>
</feature>
<dbReference type="EnsemblMetazoa" id="RPRC000937-RA">
    <property type="protein sequence ID" value="RPRC000937-PA"/>
    <property type="gene ID" value="RPRC000937"/>
</dbReference>
<organism evidence="7 8">
    <name type="scientific">Rhodnius prolixus</name>
    <name type="common">Triatomid bug</name>
    <dbReference type="NCBI Taxonomy" id="13249"/>
    <lineage>
        <taxon>Eukaryota</taxon>
        <taxon>Metazoa</taxon>
        <taxon>Ecdysozoa</taxon>
        <taxon>Arthropoda</taxon>
        <taxon>Hexapoda</taxon>
        <taxon>Insecta</taxon>
        <taxon>Pterygota</taxon>
        <taxon>Neoptera</taxon>
        <taxon>Paraneoptera</taxon>
        <taxon>Hemiptera</taxon>
        <taxon>Heteroptera</taxon>
        <taxon>Panheteroptera</taxon>
        <taxon>Cimicomorpha</taxon>
        <taxon>Reduviidae</taxon>
        <taxon>Triatominae</taxon>
        <taxon>Rhodnius</taxon>
    </lineage>
</organism>
<dbReference type="Pfam" id="PF16159">
    <property type="entry name" value="FOXP-CC"/>
    <property type="match status" value="1"/>
</dbReference>
<feature type="region of interest" description="Disordered" evidence="5">
    <location>
        <begin position="318"/>
        <end position="338"/>
    </location>
</feature>
<feature type="compositionally biased region" description="Basic and acidic residues" evidence="5">
    <location>
        <begin position="167"/>
        <end position="179"/>
    </location>
</feature>
<evidence type="ECO:0000256" key="4">
    <source>
        <dbReference type="ARBA" id="ARBA00023242"/>
    </source>
</evidence>
<dbReference type="HOGENOM" id="CLU_019502_3_1_1"/>
<evidence type="ECO:0000256" key="3">
    <source>
        <dbReference type="ARBA" id="ARBA00023163"/>
    </source>
</evidence>
<dbReference type="GO" id="GO:0000981">
    <property type="term" value="F:DNA-binding transcription factor activity, RNA polymerase II-specific"/>
    <property type="evidence" value="ECO:0007669"/>
    <property type="project" value="TreeGrafter"/>
</dbReference>
<evidence type="ECO:0000313" key="8">
    <source>
        <dbReference type="Proteomes" id="UP000015103"/>
    </source>
</evidence>
<comment type="subcellular location">
    <subcellularLocation>
        <location evidence="1">Nucleus</location>
    </subcellularLocation>
</comment>
<keyword evidence="8" id="KW-1185">Reference proteome</keyword>
<dbReference type="PANTHER" id="PTHR45796">
    <property type="entry name" value="FORKHEAD BOX P, ISOFORM C"/>
    <property type="match status" value="1"/>
</dbReference>
<reference evidence="7" key="1">
    <citation type="submission" date="2015-05" db="UniProtKB">
        <authorList>
            <consortium name="EnsemblMetazoa"/>
        </authorList>
    </citation>
    <scope>IDENTIFICATION</scope>
</reference>
<dbReference type="GO" id="GO:0000978">
    <property type="term" value="F:RNA polymerase II cis-regulatory region sequence-specific DNA binding"/>
    <property type="evidence" value="ECO:0007669"/>
    <property type="project" value="TreeGrafter"/>
</dbReference>